<dbReference type="Gene3D" id="3.20.20.190">
    <property type="entry name" value="Phosphatidylinositol (PI) phosphodiesterase"/>
    <property type="match status" value="1"/>
</dbReference>
<sequence>MLDRVQLPCVIRHDTPPPRTDPVQRRADPSPYRAANQSPSQSHKPARSGLFPPNPLPRRHRQFWRGFRAATASCYRGVADGHQAPLGSARPSSTAKGSVMPMIRRFRAALLSLSALLLGVSAIPAAHADDIGGQTLAGVSGTGIHNTYNDKSAYTYLANALDTGTSLVELDTWANVFTRKWNVSHSNPLGSDNNCVKAGTAADLYTGDRNQNLDSCLDDIRIWLQAHPTSHPIMIKIEMKNGFNNTLGMNPTSFDGYVKTHLGSVLYAPADLLTRSDGTRYPDLDTAARADNWADYGSLAGRAIVEIIPGTFEQAVDPASSWSDVVYAQHLKDLAAAGSISQAAIFPSVLGAQAVDPRTRYSDTTLRPWFVVFDADAAAWVGDGNTEWYNANHYLTVVTDAYDVPPALSSSAPSLADAQARVAELAADGASYISSDWITAPANGVLGEVLARG</sequence>
<dbReference type="Proteomes" id="UP001501009">
    <property type="component" value="Unassembled WGS sequence"/>
</dbReference>
<keyword evidence="3" id="KW-1185">Reference proteome</keyword>
<evidence type="ECO:0000313" key="2">
    <source>
        <dbReference type="EMBL" id="GAA3806556.1"/>
    </source>
</evidence>
<reference evidence="3" key="1">
    <citation type="journal article" date="2019" name="Int. J. Syst. Evol. Microbiol.">
        <title>The Global Catalogue of Microorganisms (GCM) 10K type strain sequencing project: providing services to taxonomists for standard genome sequencing and annotation.</title>
        <authorList>
            <consortium name="The Broad Institute Genomics Platform"/>
            <consortium name="The Broad Institute Genome Sequencing Center for Infectious Disease"/>
            <person name="Wu L."/>
            <person name="Ma J."/>
        </authorList>
    </citation>
    <scope>NUCLEOTIDE SEQUENCE [LARGE SCALE GENOMIC DNA]</scope>
    <source>
        <strain evidence="3">JCM 17138</strain>
    </source>
</reference>
<evidence type="ECO:0000256" key="1">
    <source>
        <dbReference type="SAM" id="MobiDB-lite"/>
    </source>
</evidence>
<accession>A0ABP7I1S2</accession>
<comment type="caution">
    <text evidence="2">The sequence shown here is derived from an EMBL/GenBank/DDBJ whole genome shotgun (WGS) entry which is preliminary data.</text>
</comment>
<name>A0ABP7I1S2_9ACTN</name>
<gene>
    <name evidence="2" type="ORF">GCM10022403_045770</name>
</gene>
<evidence type="ECO:0000313" key="3">
    <source>
        <dbReference type="Proteomes" id="UP001501009"/>
    </source>
</evidence>
<feature type="compositionally biased region" description="Basic and acidic residues" evidence="1">
    <location>
        <begin position="11"/>
        <end position="28"/>
    </location>
</feature>
<protein>
    <submittedName>
        <fullName evidence="2">Phosphatidylinositol-specific phospholipase C domain-containing protein</fullName>
    </submittedName>
</protein>
<organism evidence="2 3">
    <name type="scientific">Streptomyces coacervatus</name>
    <dbReference type="NCBI Taxonomy" id="647381"/>
    <lineage>
        <taxon>Bacteria</taxon>
        <taxon>Bacillati</taxon>
        <taxon>Actinomycetota</taxon>
        <taxon>Actinomycetes</taxon>
        <taxon>Kitasatosporales</taxon>
        <taxon>Streptomycetaceae</taxon>
        <taxon>Streptomyces</taxon>
    </lineage>
</organism>
<dbReference type="InterPro" id="IPR017946">
    <property type="entry name" value="PLC-like_Pdiesterase_TIM-brl"/>
</dbReference>
<proteinExistence type="predicted"/>
<dbReference type="SUPFAM" id="SSF51695">
    <property type="entry name" value="PLC-like phosphodiesterases"/>
    <property type="match status" value="1"/>
</dbReference>
<dbReference type="EMBL" id="BAABDE010000020">
    <property type="protein sequence ID" value="GAA3806556.1"/>
    <property type="molecule type" value="Genomic_DNA"/>
</dbReference>
<feature type="region of interest" description="Disordered" evidence="1">
    <location>
        <begin position="1"/>
        <end position="57"/>
    </location>
</feature>